<dbReference type="Gene3D" id="3.50.40.10">
    <property type="entry name" value="Phenylalanyl-trna Synthetase, Chain B, domain 3"/>
    <property type="match status" value="1"/>
</dbReference>
<comment type="cofactor">
    <cofactor evidence="1">
        <name>Mg(2+)</name>
        <dbReference type="ChEBI" id="CHEBI:18420"/>
    </cofactor>
</comment>
<dbReference type="OrthoDB" id="1698572at2759"/>
<dbReference type="GO" id="GO:0009328">
    <property type="term" value="C:phenylalanine-tRNA ligase complex"/>
    <property type="evidence" value="ECO:0007669"/>
    <property type="project" value="EnsemblFungi"/>
</dbReference>
<dbReference type="GO" id="GO:0006432">
    <property type="term" value="P:phenylalanyl-tRNA aminoacylation"/>
    <property type="evidence" value="ECO:0007669"/>
    <property type="project" value="EnsemblFungi"/>
</dbReference>
<comment type="catalytic activity">
    <reaction evidence="15">
        <text>tRNA(Phe) + L-phenylalanine + ATP = L-phenylalanyl-tRNA(Phe) + AMP + diphosphate + H(+)</text>
        <dbReference type="Rhea" id="RHEA:19413"/>
        <dbReference type="Rhea" id="RHEA-COMP:9668"/>
        <dbReference type="Rhea" id="RHEA-COMP:9699"/>
        <dbReference type="ChEBI" id="CHEBI:15378"/>
        <dbReference type="ChEBI" id="CHEBI:30616"/>
        <dbReference type="ChEBI" id="CHEBI:33019"/>
        <dbReference type="ChEBI" id="CHEBI:58095"/>
        <dbReference type="ChEBI" id="CHEBI:78442"/>
        <dbReference type="ChEBI" id="CHEBI:78531"/>
        <dbReference type="ChEBI" id="CHEBI:456215"/>
        <dbReference type="EC" id="6.1.1.20"/>
    </reaction>
</comment>
<dbReference type="Pfam" id="PF18262">
    <property type="entry name" value="PhetRS_B1"/>
    <property type="match status" value="1"/>
</dbReference>
<dbReference type="STRING" id="796925.A0A137P1U0"/>
<dbReference type="GO" id="GO:0005524">
    <property type="term" value="F:ATP binding"/>
    <property type="evidence" value="ECO:0007669"/>
    <property type="project" value="UniProtKB-KW"/>
</dbReference>
<dbReference type="SMART" id="SM00874">
    <property type="entry name" value="B5"/>
    <property type="match status" value="1"/>
</dbReference>
<evidence type="ECO:0000256" key="2">
    <source>
        <dbReference type="ARBA" id="ARBA00004496"/>
    </source>
</evidence>
<evidence type="ECO:0000256" key="10">
    <source>
        <dbReference type="ARBA" id="ARBA00022840"/>
    </source>
</evidence>
<proteinExistence type="inferred from homology"/>
<evidence type="ECO:0000256" key="14">
    <source>
        <dbReference type="ARBA" id="ARBA00033189"/>
    </source>
</evidence>
<keyword evidence="7" id="KW-0436">Ligase</keyword>
<reference evidence="17 18" key="1">
    <citation type="journal article" date="2015" name="Genome Biol. Evol.">
        <title>Phylogenomic analyses indicate that early fungi evolved digesting cell walls of algal ancestors of land plants.</title>
        <authorList>
            <person name="Chang Y."/>
            <person name="Wang S."/>
            <person name="Sekimoto S."/>
            <person name="Aerts A.L."/>
            <person name="Choi C."/>
            <person name="Clum A."/>
            <person name="LaButti K.M."/>
            <person name="Lindquist E.A."/>
            <person name="Yee Ngan C."/>
            <person name="Ohm R.A."/>
            <person name="Salamov A.A."/>
            <person name="Grigoriev I.V."/>
            <person name="Spatafora J.W."/>
            <person name="Berbee M.L."/>
        </authorList>
    </citation>
    <scope>NUCLEOTIDE SEQUENCE [LARGE SCALE GENOMIC DNA]</scope>
    <source>
        <strain evidence="17 18">NRRL 28638</strain>
    </source>
</reference>
<dbReference type="EC" id="6.1.1.20" evidence="5"/>
<protein>
    <recommendedName>
        <fullName evidence="5">phenylalanine--tRNA ligase</fullName>
        <ecNumber evidence="5">6.1.1.20</ecNumber>
    </recommendedName>
    <alternativeName>
        <fullName evidence="14">Phenylalanyl-tRNA synthetase beta subunit</fullName>
    </alternativeName>
</protein>
<dbReference type="AlphaFoldDB" id="A0A137P1U0"/>
<keyword evidence="13 17" id="KW-0030">Aminoacyl-tRNA synthetase</keyword>
<evidence type="ECO:0000256" key="4">
    <source>
        <dbReference type="ARBA" id="ARBA00011209"/>
    </source>
</evidence>
<dbReference type="GO" id="GO:1990825">
    <property type="term" value="F:sequence-specific mRNA binding"/>
    <property type="evidence" value="ECO:0007669"/>
    <property type="project" value="EnsemblFungi"/>
</dbReference>
<evidence type="ECO:0000256" key="12">
    <source>
        <dbReference type="ARBA" id="ARBA00022917"/>
    </source>
</evidence>
<dbReference type="SMART" id="SM00873">
    <property type="entry name" value="B3_4"/>
    <property type="match status" value="1"/>
</dbReference>
<keyword evidence="9" id="KW-0547">Nucleotide-binding</keyword>
<dbReference type="SUPFAM" id="SSF56037">
    <property type="entry name" value="PheT/TilS domain"/>
    <property type="match status" value="1"/>
</dbReference>
<dbReference type="InterPro" id="IPR045864">
    <property type="entry name" value="aa-tRNA-synth_II/BPL/LPL"/>
</dbReference>
<dbReference type="FunFam" id="3.30.930.10:FF:000059">
    <property type="entry name" value="phenylalanine--tRNA ligase beta subunit"/>
    <property type="match status" value="1"/>
</dbReference>
<dbReference type="PROSITE" id="PS51483">
    <property type="entry name" value="B5"/>
    <property type="match status" value="1"/>
</dbReference>
<dbReference type="InterPro" id="IPR005146">
    <property type="entry name" value="B3/B4_tRNA-bd"/>
</dbReference>
<evidence type="ECO:0000256" key="13">
    <source>
        <dbReference type="ARBA" id="ARBA00023146"/>
    </source>
</evidence>
<accession>A0A137P1U0</accession>
<evidence type="ECO:0000256" key="11">
    <source>
        <dbReference type="ARBA" id="ARBA00022842"/>
    </source>
</evidence>
<dbReference type="Pfam" id="PF03483">
    <property type="entry name" value="B3_4"/>
    <property type="match status" value="1"/>
</dbReference>
<dbReference type="Gene3D" id="3.30.930.10">
    <property type="entry name" value="Bira Bifunctional Protein, Domain 2"/>
    <property type="match status" value="1"/>
</dbReference>
<evidence type="ECO:0000256" key="8">
    <source>
        <dbReference type="ARBA" id="ARBA00022723"/>
    </source>
</evidence>
<comment type="similarity">
    <text evidence="3">Belongs to the phenylalanyl-tRNA synthetase beta subunit family. Type 2 subfamily.</text>
</comment>
<dbReference type="CDD" id="cd00769">
    <property type="entry name" value="PheRS_beta_core"/>
    <property type="match status" value="1"/>
</dbReference>
<dbReference type="InterPro" id="IPR041616">
    <property type="entry name" value="PheRS_beta_core"/>
</dbReference>
<dbReference type="SUPFAM" id="SSF55681">
    <property type="entry name" value="Class II aaRS and biotin synthetases"/>
    <property type="match status" value="1"/>
</dbReference>
<feature type="domain" description="B5" evidence="16">
    <location>
        <begin position="303"/>
        <end position="379"/>
    </location>
</feature>
<dbReference type="InterPro" id="IPR020825">
    <property type="entry name" value="Phe-tRNA_synthase-like_B3/B4"/>
</dbReference>
<keyword evidence="11" id="KW-0460">Magnesium</keyword>
<dbReference type="FunFam" id="3.50.40.10:FF:000002">
    <property type="entry name" value="phenylalanine--tRNA ligase beta subunit"/>
    <property type="match status" value="1"/>
</dbReference>
<evidence type="ECO:0000313" key="17">
    <source>
        <dbReference type="EMBL" id="KXN69030.1"/>
    </source>
</evidence>
<comment type="subcellular location">
    <subcellularLocation>
        <location evidence="2">Cytoplasm</location>
    </subcellularLocation>
</comment>
<dbReference type="OMA" id="FPGRCAN"/>
<dbReference type="PANTHER" id="PTHR10947">
    <property type="entry name" value="PHENYLALANYL-TRNA SYNTHETASE BETA CHAIN AND LEUCINE-RICH REPEAT-CONTAINING PROTEIN 47"/>
    <property type="match status" value="1"/>
</dbReference>
<evidence type="ECO:0000256" key="15">
    <source>
        <dbReference type="ARBA" id="ARBA00049255"/>
    </source>
</evidence>
<dbReference type="Pfam" id="PF17759">
    <property type="entry name" value="tRNA_synthFbeta"/>
    <property type="match status" value="1"/>
</dbReference>
<dbReference type="InterPro" id="IPR009061">
    <property type="entry name" value="DNA-bd_dom_put_sf"/>
</dbReference>
<keyword evidence="8" id="KW-0479">Metal-binding</keyword>
<dbReference type="Proteomes" id="UP000070444">
    <property type="component" value="Unassembled WGS sequence"/>
</dbReference>
<dbReference type="InterPro" id="IPR004531">
    <property type="entry name" value="Phe-tRNA-synth_IIc_bsu_arc_euk"/>
</dbReference>
<keyword evidence="10" id="KW-0067">ATP-binding</keyword>
<dbReference type="InterPro" id="IPR045060">
    <property type="entry name" value="Phe-tRNA-ligase_IIc_bsu"/>
</dbReference>
<evidence type="ECO:0000313" key="18">
    <source>
        <dbReference type="Proteomes" id="UP000070444"/>
    </source>
</evidence>
<organism evidence="17 18">
    <name type="scientific">Conidiobolus coronatus (strain ATCC 28846 / CBS 209.66 / NRRL 28638)</name>
    <name type="common">Delacroixia coronata</name>
    <dbReference type="NCBI Taxonomy" id="796925"/>
    <lineage>
        <taxon>Eukaryota</taxon>
        <taxon>Fungi</taxon>
        <taxon>Fungi incertae sedis</taxon>
        <taxon>Zoopagomycota</taxon>
        <taxon>Entomophthoromycotina</taxon>
        <taxon>Entomophthoromycetes</taxon>
        <taxon>Entomophthorales</taxon>
        <taxon>Ancylistaceae</taxon>
        <taxon>Conidiobolus</taxon>
    </lineage>
</organism>
<dbReference type="InterPro" id="IPR005147">
    <property type="entry name" value="tRNA_synthase_B5-dom"/>
</dbReference>
<dbReference type="InterPro" id="IPR040659">
    <property type="entry name" value="PhetRS_B1"/>
</dbReference>
<dbReference type="SUPFAM" id="SSF46955">
    <property type="entry name" value="Putative DNA-binding domain"/>
    <property type="match status" value="2"/>
</dbReference>
<evidence type="ECO:0000256" key="9">
    <source>
        <dbReference type="ARBA" id="ARBA00022741"/>
    </source>
</evidence>
<keyword evidence="12" id="KW-0648">Protein biosynthesis</keyword>
<dbReference type="GO" id="GO:0000287">
    <property type="term" value="F:magnesium ion binding"/>
    <property type="evidence" value="ECO:0007669"/>
    <property type="project" value="InterPro"/>
</dbReference>
<evidence type="ECO:0000256" key="5">
    <source>
        <dbReference type="ARBA" id="ARBA00012814"/>
    </source>
</evidence>
<dbReference type="PANTHER" id="PTHR10947:SF0">
    <property type="entry name" value="PHENYLALANINE--TRNA LIGASE BETA SUBUNIT"/>
    <property type="match status" value="1"/>
</dbReference>
<evidence type="ECO:0000256" key="3">
    <source>
        <dbReference type="ARBA" id="ARBA00007438"/>
    </source>
</evidence>
<evidence type="ECO:0000259" key="16">
    <source>
        <dbReference type="PROSITE" id="PS51483"/>
    </source>
</evidence>
<evidence type="ECO:0000256" key="1">
    <source>
        <dbReference type="ARBA" id="ARBA00001946"/>
    </source>
</evidence>
<keyword evidence="6" id="KW-0963">Cytoplasm</keyword>
<evidence type="ECO:0000256" key="7">
    <source>
        <dbReference type="ARBA" id="ARBA00022598"/>
    </source>
</evidence>
<comment type="subunit">
    <text evidence="4">Tetramer of two alpha and two beta subunits.</text>
</comment>
<sequence length="598" mass="67205">MPTVNVDKQELYEILGKTYTTDEFRELCFEFGIELEEDTTAQEMAAREVGADKAQGLSDRPVLKIDIPANRYDLLCIEGISQALNIFQNKISLPLLKVVKPASGSLTQIKVQPSTSQIRPHVVGAILRNIAFTQSRYESFIDLQDKLHNNICRKRTLVAIGTHDLDTVEGPFEYNALSPEQIKFTPLNQTEEMDGNRLMEFYEKDRHLGKFLHIIRDSPVYPVIFDNQKRVCSLPPIINGEHSKITLDTRNVFIECTATDLTKAKVVLNTMIAMFAKYCEEPFTVEPVEVVYPDGATHVYPDVSLRSLTVKPDYINAAAGIDITPPEMVEYLKRMSLLAEVDQNGDILVQVPPTRSDILHACDVMEDVAIAYGYNNITKTMPGANTVGGPLPINKLSDLIRRELAFGGWSEVLSLILCSHDENYAFLNKEDPKKEAILLANPKTVEYQVVRTSLLPGLLKTIHSNRKSALPVKVFEASDVAFQDYSRERNCRNERHVALVYCNKSSGFEYVHGELNRLMDMLSVRLVSSNPASGPGYFIESSDHPTYFPGRSAKILLRTSSNEVIEIGHFGILHPQVLKNFEITYVASALEFNLEPFL</sequence>
<dbReference type="Pfam" id="PF03484">
    <property type="entry name" value="B5"/>
    <property type="match status" value="1"/>
</dbReference>
<dbReference type="NCBIfam" id="TIGR00471">
    <property type="entry name" value="pheT_arch"/>
    <property type="match status" value="1"/>
</dbReference>
<evidence type="ECO:0000256" key="6">
    <source>
        <dbReference type="ARBA" id="ARBA00022490"/>
    </source>
</evidence>
<dbReference type="EMBL" id="KQ964551">
    <property type="protein sequence ID" value="KXN69030.1"/>
    <property type="molecule type" value="Genomic_DNA"/>
</dbReference>
<dbReference type="Gene3D" id="3.30.56.10">
    <property type="match status" value="2"/>
</dbReference>
<name>A0A137P1U0_CONC2</name>
<gene>
    <name evidence="17" type="ORF">CONCODRAFT_18621</name>
</gene>
<dbReference type="GO" id="GO:0004826">
    <property type="term" value="F:phenylalanine-tRNA ligase activity"/>
    <property type="evidence" value="ECO:0007669"/>
    <property type="project" value="UniProtKB-EC"/>
</dbReference>
<keyword evidence="18" id="KW-1185">Reference proteome</keyword>